<evidence type="ECO:0000256" key="1">
    <source>
        <dbReference type="ARBA" id="ARBA00004141"/>
    </source>
</evidence>
<reference evidence="9 10" key="1">
    <citation type="journal article" date="2007" name="Proc. Natl. Acad. Sci. U.S.A.">
        <title>The tiny eukaryote Ostreococcus provides genomic insights into the paradox of plankton speciation.</title>
        <authorList>
            <person name="Palenik B."/>
            <person name="Grimwood J."/>
            <person name="Aerts A."/>
            <person name="Rouze P."/>
            <person name="Salamov A."/>
            <person name="Putnam N."/>
            <person name="Dupont C."/>
            <person name="Jorgensen R."/>
            <person name="Derelle E."/>
            <person name="Rombauts S."/>
            <person name="Zhou K."/>
            <person name="Otillar R."/>
            <person name="Merchant S.S."/>
            <person name="Podell S."/>
            <person name="Gaasterland T."/>
            <person name="Napoli C."/>
            <person name="Gendler K."/>
            <person name="Manuell A."/>
            <person name="Tai V."/>
            <person name="Vallon O."/>
            <person name="Piganeau G."/>
            <person name="Jancek S."/>
            <person name="Heijde M."/>
            <person name="Jabbari K."/>
            <person name="Bowler C."/>
            <person name="Lohr M."/>
            <person name="Robbens S."/>
            <person name="Werner G."/>
            <person name="Dubchak I."/>
            <person name="Pazour G.J."/>
            <person name="Ren Q."/>
            <person name="Paulsen I."/>
            <person name="Delwiche C."/>
            <person name="Schmutz J."/>
            <person name="Rokhsar D."/>
            <person name="Van de Peer Y."/>
            <person name="Moreau H."/>
            <person name="Grigoriev I.V."/>
        </authorList>
    </citation>
    <scope>NUCLEOTIDE SEQUENCE [LARGE SCALE GENOMIC DNA]</scope>
    <source>
        <strain evidence="9 10">CCE9901</strain>
    </source>
</reference>
<dbReference type="InterPro" id="IPR007305">
    <property type="entry name" value="Vesicle_transpt_Got1/SFT2"/>
</dbReference>
<dbReference type="AlphaFoldDB" id="A4RSL0"/>
<keyword evidence="5 8" id="KW-1133">Transmembrane helix</keyword>
<keyword evidence="2 8" id="KW-0813">Transport</keyword>
<gene>
    <name evidence="9" type="ORF">OSTLU_92319</name>
</gene>
<name>A4RSL0_OSTLU</name>
<dbReference type="EMBL" id="CP000582">
    <property type="protein sequence ID" value="ABO94768.1"/>
    <property type="molecule type" value="Genomic_DNA"/>
</dbReference>
<dbReference type="Proteomes" id="UP000001568">
    <property type="component" value="Chromosome 2"/>
</dbReference>
<dbReference type="PANTHER" id="PTHR23137">
    <property type="entry name" value="VESICLE TRANSPORT PROTEIN-RELATED"/>
    <property type="match status" value="1"/>
</dbReference>
<dbReference type="GO" id="GO:0005737">
    <property type="term" value="C:cytoplasm"/>
    <property type="evidence" value="ECO:0007669"/>
    <property type="project" value="UniProtKB-ARBA"/>
</dbReference>
<accession>A4RSL0</accession>
<keyword evidence="4 8" id="KW-0653">Protein transport</keyword>
<evidence type="ECO:0000256" key="7">
    <source>
        <dbReference type="ARBA" id="ARBA00025800"/>
    </source>
</evidence>
<dbReference type="Gramene" id="ABO94768">
    <property type="protein sequence ID" value="ABO94768"/>
    <property type="gene ID" value="OSTLU_92319"/>
</dbReference>
<sequence>MRASVAPVGDRPPSPSFADDWRAFADGASAQFENLSDRARALARRTSQGARATTAALQSLTPERVAWFLALSATSALMYALAFVVGAPTLAIAPAKFGLCVSAASASGVCATGALRGAQAQVTHMLSEERAVTSVVMVTTVVMTVRAAAYRHAYAQTVFWSACQTCAVGYYQVSYFPYGAQGFRTVCATAWQIAQPVMGACARAIGFAASSRGGGGALPV</sequence>
<protein>
    <recommendedName>
        <fullName evidence="8">Vesicle transport protein</fullName>
    </recommendedName>
</protein>
<feature type="transmembrane region" description="Helical" evidence="8">
    <location>
        <begin position="65"/>
        <end position="85"/>
    </location>
</feature>
<keyword evidence="10" id="KW-1185">Reference proteome</keyword>
<evidence type="ECO:0000256" key="4">
    <source>
        <dbReference type="ARBA" id="ARBA00022927"/>
    </source>
</evidence>
<comment type="caution">
    <text evidence="8">Lacks conserved residue(s) required for the propagation of feature annotation.</text>
</comment>
<dbReference type="RefSeq" id="XP_001416475.1">
    <property type="nucleotide sequence ID" value="XM_001416438.1"/>
</dbReference>
<dbReference type="KEGG" id="olu:OSTLU_92319"/>
<dbReference type="Pfam" id="PF04178">
    <property type="entry name" value="Got1"/>
    <property type="match status" value="1"/>
</dbReference>
<dbReference type="STRING" id="436017.A4RSL0"/>
<dbReference type="PANTHER" id="PTHR23137:SF36">
    <property type="entry name" value="VESICLE TRANSPORT PROTEIN SFT2C"/>
    <property type="match status" value="1"/>
</dbReference>
<evidence type="ECO:0000313" key="9">
    <source>
        <dbReference type="EMBL" id="ABO94768.1"/>
    </source>
</evidence>
<dbReference type="GeneID" id="5000088"/>
<proteinExistence type="inferred from homology"/>
<dbReference type="OrthoDB" id="498287at2759"/>
<comment type="subcellular location">
    <subcellularLocation>
        <location evidence="1 8">Membrane</location>
        <topology evidence="1 8">Multi-pass membrane protein</topology>
    </subcellularLocation>
</comment>
<evidence type="ECO:0000256" key="8">
    <source>
        <dbReference type="RuleBase" id="RU363111"/>
    </source>
</evidence>
<evidence type="ECO:0000313" key="10">
    <source>
        <dbReference type="Proteomes" id="UP000001568"/>
    </source>
</evidence>
<dbReference type="GO" id="GO:0015031">
    <property type="term" value="P:protein transport"/>
    <property type="evidence" value="ECO:0007669"/>
    <property type="project" value="UniProtKB-KW"/>
</dbReference>
<dbReference type="HOGENOM" id="CLU_086833_0_0_1"/>
<keyword evidence="3 8" id="KW-0812">Transmembrane</keyword>
<evidence type="ECO:0000256" key="2">
    <source>
        <dbReference type="ARBA" id="ARBA00022448"/>
    </source>
</evidence>
<evidence type="ECO:0000256" key="6">
    <source>
        <dbReference type="ARBA" id="ARBA00023136"/>
    </source>
</evidence>
<dbReference type="GO" id="GO:0012505">
    <property type="term" value="C:endomembrane system"/>
    <property type="evidence" value="ECO:0007669"/>
    <property type="project" value="UniProtKB-ARBA"/>
</dbReference>
<dbReference type="GO" id="GO:0016192">
    <property type="term" value="P:vesicle-mediated transport"/>
    <property type="evidence" value="ECO:0007669"/>
    <property type="project" value="InterPro"/>
</dbReference>
<organism evidence="9 10">
    <name type="scientific">Ostreococcus lucimarinus (strain CCE9901)</name>
    <dbReference type="NCBI Taxonomy" id="436017"/>
    <lineage>
        <taxon>Eukaryota</taxon>
        <taxon>Viridiplantae</taxon>
        <taxon>Chlorophyta</taxon>
        <taxon>Mamiellophyceae</taxon>
        <taxon>Mamiellales</taxon>
        <taxon>Bathycoccaceae</taxon>
        <taxon>Ostreococcus</taxon>
    </lineage>
</organism>
<evidence type="ECO:0000256" key="5">
    <source>
        <dbReference type="ARBA" id="ARBA00022989"/>
    </source>
</evidence>
<dbReference type="eggNOG" id="KOG2887">
    <property type="taxonomic scope" value="Eukaryota"/>
</dbReference>
<dbReference type="GO" id="GO:0016020">
    <property type="term" value="C:membrane"/>
    <property type="evidence" value="ECO:0007669"/>
    <property type="project" value="UniProtKB-SubCell"/>
</dbReference>
<evidence type="ECO:0000256" key="3">
    <source>
        <dbReference type="ARBA" id="ARBA00022692"/>
    </source>
</evidence>
<comment type="similarity">
    <text evidence="7 8">Belongs to the SFT2 family.</text>
</comment>
<dbReference type="InterPro" id="IPR011691">
    <property type="entry name" value="Vesicle_transpt_SFT2"/>
</dbReference>
<keyword evidence="6 8" id="KW-0472">Membrane</keyword>
<comment type="function">
    <text evidence="8">May be involved in fusion of retrograde transport vesicles derived from an endocytic compartment with the Golgi complex.</text>
</comment>